<dbReference type="InterPro" id="IPR010656">
    <property type="entry name" value="DctM"/>
</dbReference>
<feature type="transmembrane region" description="Helical" evidence="7">
    <location>
        <begin position="273"/>
        <end position="295"/>
    </location>
</feature>
<dbReference type="EMBL" id="AGYR01000014">
    <property type="protein sequence ID" value="ENZ17421.1"/>
    <property type="molecule type" value="Genomic_DNA"/>
</dbReference>
<protein>
    <submittedName>
        <fullName evidence="9">TRAP transporter, DctM subunit</fullName>
    </submittedName>
</protein>
<evidence type="ECO:0000256" key="2">
    <source>
        <dbReference type="ARBA" id="ARBA00022475"/>
    </source>
</evidence>
<sequence length="428" mass="45708">MDTAVIALIVALIVTMACGLEITWSLGLACIVAVLLDPNLTFVVISQRIFANSNSFSMLAIPAFILAGDIMSKGGLSKRLVAFADSLVGWISGGISLVSIVACTFFAAISGSSVATTAAIGGLMYPEMSKRGYPEDYSAAVQAIGGTLGIVIPPSIVLVIYGNITGTPVGDLLMAGVIPGVICCIFLCIYAYYKAKKYKFPKAEKFSFKRFLHSFKGAIWALVMPVIILGGIYAGIFTPTESAVIAVVYGTLVCLFIYREVTFKSIWEIIQSTAVGTANLMILVVTAQMFGWLITYYKIPQFVTRFMLSYVSAKYMFWGIIILLLIVCGMFLEVGATNLILAPILAPIAAAFGIDPVHFGLVFVFLLAMGQATPPFGTCLFVSCGISKRSVGAVSRQIVPFILVEIMCGVLFAMVPVLSTLLPNLISG</sequence>
<feature type="transmembrane region" description="Helical" evidence="7">
    <location>
        <begin position="398"/>
        <end position="422"/>
    </location>
</feature>
<evidence type="ECO:0000256" key="3">
    <source>
        <dbReference type="ARBA" id="ARBA00022519"/>
    </source>
</evidence>
<evidence type="ECO:0000313" key="10">
    <source>
        <dbReference type="Proteomes" id="UP000013085"/>
    </source>
</evidence>
<dbReference type="NCBIfam" id="TIGR00786">
    <property type="entry name" value="dctM"/>
    <property type="match status" value="1"/>
</dbReference>
<keyword evidence="3" id="KW-0997">Cell inner membrane</keyword>
<evidence type="ECO:0000256" key="6">
    <source>
        <dbReference type="ARBA" id="ARBA00023136"/>
    </source>
</evidence>
<evidence type="ECO:0000256" key="4">
    <source>
        <dbReference type="ARBA" id="ARBA00022692"/>
    </source>
</evidence>
<evidence type="ECO:0000256" key="5">
    <source>
        <dbReference type="ARBA" id="ARBA00022989"/>
    </source>
</evidence>
<comment type="caution">
    <text evidence="9">The sequence shown here is derived from an EMBL/GenBank/DDBJ whole genome shotgun (WGS) entry which is preliminary data.</text>
</comment>
<feature type="domain" description="TRAP C4-dicarboxylate transport system permease DctM subunit" evidence="8">
    <location>
        <begin position="9"/>
        <end position="417"/>
    </location>
</feature>
<dbReference type="PANTHER" id="PTHR33362:SF2">
    <property type="entry name" value="TRAP TRANSPORTER LARGE PERMEASE PROTEIN"/>
    <property type="match status" value="1"/>
</dbReference>
<dbReference type="HOGENOM" id="CLU_019824_4_1_9"/>
<name>A0A0E2HD92_9FIRM</name>
<dbReference type="PANTHER" id="PTHR33362">
    <property type="entry name" value="SIALIC ACID TRAP TRANSPORTER PERMEASE PROTEIN SIAT-RELATED"/>
    <property type="match status" value="1"/>
</dbReference>
<feature type="transmembrane region" description="Helical" evidence="7">
    <location>
        <begin position="363"/>
        <end position="386"/>
    </location>
</feature>
<feature type="transmembrane region" description="Helical" evidence="7">
    <location>
        <begin position="137"/>
        <end position="161"/>
    </location>
</feature>
<evidence type="ECO:0000256" key="7">
    <source>
        <dbReference type="SAM" id="Phobius"/>
    </source>
</evidence>
<dbReference type="Pfam" id="PF06808">
    <property type="entry name" value="DctM"/>
    <property type="match status" value="1"/>
</dbReference>
<comment type="subcellular location">
    <subcellularLocation>
        <location evidence="1">Cell inner membrane</location>
        <topology evidence="1">Multi-pass membrane protein</topology>
    </subcellularLocation>
</comment>
<dbReference type="GO" id="GO:0005886">
    <property type="term" value="C:plasma membrane"/>
    <property type="evidence" value="ECO:0007669"/>
    <property type="project" value="UniProtKB-SubCell"/>
</dbReference>
<evidence type="ECO:0000259" key="8">
    <source>
        <dbReference type="Pfam" id="PF06808"/>
    </source>
</evidence>
<dbReference type="RefSeq" id="WP_002595523.1">
    <property type="nucleotide sequence ID" value="NZ_KB851018.1"/>
</dbReference>
<dbReference type="PATRIC" id="fig|999408.3.peg.1854"/>
<dbReference type="GO" id="GO:0022857">
    <property type="term" value="F:transmembrane transporter activity"/>
    <property type="evidence" value="ECO:0007669"/>
    <property type="project" value="TreeGrafter"/>
</dbReference>
<keyword evidence="5 7" id="KW-1133">Transmembrane helix</keyword>
<feature type="transmembrane region" description="Helical" evidence="7">
    <location>
        <begin position="80"/>
        <end position="99"/>
    </location>
</feature>
<dbReference type="InterPro" id="IPR004681">
    <property type="entry name" value="TRAP_DctM"/>
</dbReference>
<dbReference type="AlphaFoldDB" id="A0A0E2HD92"/>
<evidence type="ECO:0000256" key="1">
    <source>
        <dbReference type="ARBA" id="ARBA00004429"/>
    </source>
</evidence>
<keyword evidence="4 7" id="KW-0812">Transmembrane</keyword>
<accession>A0A0E2HD92</accession>
<feature type="transmembrane region" description="Helical" evidence="7">
    <location>
        <begin position="7"/>
        <end position="36"/>
    </location>
</feature>
<feature type="transmembrane region" description="Helical" evidence="7">
    <location>
        <begin position="48"/>
        <end position="68"/>
    </location>
</feature>
<reference evidence="9 10" key="1">
    <citation type="submission" date="2013-01" db="EMBL/GenBank/DDBJ databases">
        <title>The Genome Sequence of Clostridium clostridioforme 90A8.</title>
        <authorList>
            <consortium name="The Broad Institute Genome Sequencing Platform"/>
            <person name="Earl A."/>
            <person name="Ward D."/>
            <person name="Feldgarden M."/>
            <person name="Gevers D."/>
            <person name="Courvalin P."/>
            <person name="Lambert T."/>
            <person name="Walker B."/>
            <person name="Young S.K."/>
            <person name="Zeng Q."/>
            <person name="Gargeya S."/>
            <person name="Fitzgerald M."/>
            <person name="Haas B."/>
            <person name="Abouelleil A."/>
            <person name="Alvarado L."/>
            <person name="Arachchi H.M."/>
            <person name="Berlin A.M."/>
            <person name="Chapman S.B."/>
            <person name="Dewar J."/>
            <person name="Goldberg J."/>
            <person name="Griggs A."/>
            <person name="Gujja S."/>
            <person name="Hansen M."/>
            <person name="Howarth C."/>
            <person name="Imamovic A."/>
            <person name="Larimer J."/>
            <person name="McCowan C."/>
            <person name="Murphy C."/>
            <person name="Neiman D."/>
            <person name="Pearson M."/>
            <person name="Priest M."/>
            <person name="Roberts A."/>
            <person name="Saif S."/>
            <person name="Shea T."/>
            <person name="Sisk P."/>
            <person name="Sykes S."/>
            <person name="Wortman J."/>
            <person name="Nusbaum C."/>
            <person name="Birren B."/>
        </authorList>
    </citation>
    <scope>NUCLEOTIDE SEQUENCE [LARGE SCALE GENOMIC DNA]</scope>
    <source>
        <strain evidence="9 10">90A8</strain>
    </source>
</reference>
<feature type="transmembrane region" description="Helical" evidence="7">
    <location>
        <begin position="339"/>
        <end position="357"/>
    </location>
</feature>
<dbReference type="Proteomes" id="UP000013085">
    <property type="component" value="Unassembled WGS sequence"/>
</dbReference>
<keyword evidence="6 7" id="KW-0472">Membrane</keyword>
<feature type="transmembrane region" description="Helical" evidence="7">
    <location>
        <begin position="242"/>
        <end position="261"/>
    </location>
</feature>
<feature type="transmembrane region" description="Helical" evidence="7">
    <location>
        <begin position="214"/>
        <end position="236"/>
    </location>
</feature>
<proteinExistence type="predicted"/>
<feature type="transmembrane region" description="Helical" evidence="7">
    <location>
        <begin position="315"/>
        <end position="332"/>
    </location>
</feature>
<feature type="transmembrane region" description="Helical" evidence="7">
    <location>
        <begin position="173"/>
        <end position="193"/>
    </location>
</feature>
<gene>
    <name evidence="9" type="ORF">HMPREF1090_01721</name>
</gene>
<keyword evidence="2" id="KW-1003">Cell membrane</keyword>
<dbReference type="PIRSF" id="PIRSF006066">
    <property type="entry name" value="HI0050"/>
    <property type="match status" value="1"/>
</dbReference>
<organism evidence="9 10">
    <name type="scientific">[Clostridium] clostridioforme 90A8</name>
    <dbReference type="NCBI Taxonomy" id="999408"/>
    <lineage>
        <taxon>Bacteria</taxon>
        <taxon>Bacillati</taxon>
        <taxon>Bacillota</taxon>
        <taxon>Clostridia</taxon>
        <taxon>Lachnospirales</taxon>
        <taxon>Lachnospiraceae</taxon>
        <taxon>Enterocloster</taxon>
    </lineage>
</organism>
<evidence type="ECO:0000313" key="9">
    <source>
        <dbReference type="EMBL" id="ENZ17421.1"/>
    </source>
</evidence>